<dbReference type="RefSeq" id="XP_046009237.1">
    <property type="nucleotide sequence ID" value="XM_046154742.1"/>
</dbReference>
<protein>
    <submittedName>
        <fullName evidence="2">Uncharacterized protein</fullName>
    </submittedName>
</protein>
<name>A0A9P9BM80_9PEZI</name>
<organism evidence="2 3">
    <name type="scientific">Microdochium trichocladiopsis</name>
    <dbReference type="NCBI Taxonomy" id="1682393"/>
    <lineage>
        <taxon>Eukaryota</taxon>
        <taxon>Fungi</taxon>
        <taxon>Dikarya</taxon>
        <taxon>Ascomycota</taxon>
        <taxon>Pezizomycotina</taxon>
        <taxon>Sordariomycetes</taxon>
        <taxon>Xylariomycetidae</taxon>
        <taxon>Xylariales</taxon>
        <taxon>Microdochiaceae</taxon>
        <taxon>Microdochium</taxon>
    </lineage>
</organism>
<feature type="region of interest" description="Disordered" evidence="1">
    <location>
        <begin position="256"/>
        <end position="301"/>
    </location>
</feature>
<proteinExistence type="predicted"/>
<sequence>MPLVQILGASPESGPCICCLDVDSCPPRPVPDAAAQVMAVHNSGDDKLKTETAAENDDNNQGPRHCGSHLILDVAQSTSTAPSTQNHLAIVPSQASDGDHEHRPIFPALEAADNSSSGSACSRQAKAIKMDVPSEGVPASKPRQLFGGAQSNIGLAQLMTTMMLQGDHCTVQNAIKMPPRRSAIHLARRTRFSRLVDEGHDMFGLGGSLEVDCQLDAGNDSSPQPLERNRKPLSHTWEPLGINKLGSLRFRSSYEAGTSGHAMKRNNPRMRRRSKQSPSRPRPPTAHGNSHNLVDSDAKMD</sequence>
<feature type="region of interest" description="Disordered" evidence="1">
    <location>
        <begin position="216"/>
        <end position="237"/>
    </location>
</feature>
<evidence type="ECO:0000313" key="2">
    <source>
        <dbReference type="EMBL" id="KAH7026020.1"/>
    </source>
</evidence>
<dbReference type="GeneID" id="70184288"/>
<gene>
    <name evidence="2" type="ORF">B0I36DRAFT_329709</name>
</gene>
<dbReference type="EMBL" id="JAGTJQ010000008">
    <property type="protein sequence ID" value="KAH7026020.1"/>
    <property type="molecule type" value="Genomic_DNA"/>
</dbReference>
<evidence type="ECO:0000256" key="1">
    <source>
        <dbReference type="SAM" id="MobiDB-lite"/>
    </source>
</evidence>
<comment type="caution">
    <text evidence="2">The sequence shown here is derived from an EMBL/GenBank/DDBJ whole genome shotgun (WGS) entry which is preliminary data.</text>
</comment>
<dbReference type="Proteomes" id="UP000756346">
    <property type="component" value="Unassembled WGS sequence"/>
</dbReference>
<accession>A0A9P9BM80</accession>
<reference evidence="2" key="1">
    <citation type="journal article" date="2021" name="Nat. Commun.">
        <title>Genetic determinants of endophytism in the Arabidopsis root mycobiome.</title>
        <authorList>
            <person name="Mesny F."/>
            <person name="Miyauchi S."/>
            <person name="Thiergart T."/>
            <person name="Pickel B."/>
            <person name="Atanasova L."/>
            <person name="Karlsson M."/>
            <person name="Huettel B."/>
            <person name="Barry K.W."/>
            <person name="Haridas S."/>
            <person name="Chen C."/>
            <person name="Bauer D."/>
            <person name="Andreopoulos W."/>
            <person name="Pangilinan J."/>
            <person name="LaButti K."/>
            <person name="Riley R."/>
            <person name="Lipzen A."/>
            <person name="Clum A."/>
            <person name="Drula E."/>
            <person name="Henrissat B."/>
            <person name="Kohler A."/>
            <person name="Grigoriev I.V."/>
            <person name="Martin F.M."/>
            <person name="Hacquard S."/>
        </authorList>
    </citation>
    <scope>NUCLEOTIDE SEQUENCE</scope>
    <source>
        <strain evidence="2">MPI-CAGE-CH-0230</strain>
    </source>
</reference>
<dbReference type="AlphaFoldDB" id="A0A9P9BM80"/>
<keyword evidence="3" id="KW-1185">Reference proteome</keyword>
<feature type="compositionally biased region" description="Basic residues" evidence="1">
    <location>
        <begin position="262"/>
        <end position="275"/>
    </location>
</feature>
<evidence type="ECO:0000313" key="3">
    <source>
        <dbReference type="Proteomes" id="UP000756346"/>
    </source>
</evidence>